<gene>
    <name evidence="1" type="ORF">UT24_C0033G0016</name>
</gene>
<evidence type="ECO:0000313" key="1">
    <source>
        <dbReference type="EMBL" id="KKQ98861.1"/>
    </source>
</evidence>
<dbReference type="Proteomes" id="UP000033881">
    <property type="component" value="Unassembled WGS sequence"/>
</dbReference>
<dbReference type="STRING" id="1618574.UT24_C0033G0016"/>
<protein>
    <submittedName>
        <fullName evidence="1">Uncharacterized protein</fullName>
    </submittedName>
</protein>
<organism evidence="1 2">
    <name type="scientific">Candidatus Woesebacteria bacterium GW2011_GWB1_39_12</name>
    <dbReference type="NCBI Taxonomy" id="1618574"/>
    <lineage>
        <taxon>Bacteria</taxon>
        <taxon>Candidatus Woeseibacteriota</taxon>
    </lineage>
</organism>
<reference evidence="1 2" key="1">
    <citation type="journal article" date="2015" name="Nature">
        <title>rRNA introns, odd ribosomes, and small enigmatic genomes across a large radiation of phyla.</title>
        <authorList>
            <person name="Brown C.T."/>
            <person name="Hug L.A."/>
            <person name="Thomas B.C."/>
            <person name="Sharon I."/>
            <person name="Castelle C.J."/>
            <person name="Singh A."/>
            <person name="Wilkins M.J."/>
            <person name="Williams K.H."/>
            <person name="Banfield J.F."/>
        </authorList>
    </citation>
    <scope>NUCLEOTIDE SEQUENCE [LARGE SCALE GENOMIC DNA]</scope>
</reference>
<evidence type="ECO:0000313" key="2">
    <source>
        <dbReference type="Proteomes" id="UP000033881"/>
    </source>
</evidence>
<name>A0A0G0QAZ1_9BACT</name>
<sequence>MAKNLLTEFTKLGDRLNYFNHADSTIYPKGSDQWYDYGGLLAGLPKDWKFIYFEIYPRKVEMQGLKTLPTLPYYCDLNADILVVDRELRLVRFCPKEMLKFLWQLRLIEATLGPRGKVITDQIGKLGRMTIYQARLLLDKFRPDSGFDDE</sequence>
<proteinExistence type="predicted"/>
<accession>A0A0G0QAZ1</accession>
<dbReference type="AlphaFoldDB" id="A0A0G0QAZ1"/>
<comment type="caution">
    <text evidence="1">The sequence shown here is derived from an EMBL/GenBank/DDBJ whole genome shotgun (WGS) entry which is preliminary data.</text>
</comment>
<dbReference type="EMBL" id="LBWB01000033">
    <property type="protein sequence ID" value="KKQ98861.1"/>
    <property type="molecule type" value="Genomic_DNA"/>
</dbReference>